<proteinExistence type="predicted"/>
<gene>
    <name evidence="1" type="ORF">Cco03nite_83160</name>
</gene>
<dbReference type="RefSeq" id="WP_203699565.1">
    <property type="nucleotide sequence ID" value="NZ_BAAALC010000008.1"/>
</dbReference>
<sequence length="65" mass="7255">MTVEEHAAALLALEQASHDEFVAKIQGWVESAEAAGDELRAQRHREHLSRLAAIPKPWERARKAA</sequence>
<name>A0A8J3LAR6_9ACTN</name>
<protein>
    <submittedName>
        <fullName evidence="1">Uncharacterized protein</fullName>
    </submittedName>
</protein>
<dbReference type="EMBL" id="BONI01000161">
    <property type="protein sequence ID" value="GIG11616.1"/>
    <property type="molecule type" value="Genomic_DNA"/>
</dbReference>
<keyword evidence="2" id="KW-1185">Reference proteome</keyword>
<dbReference type="Proteomes" id="UP000630887">
    <property type="component" value="Unassembled WGS sequence"/>
</dbReference>
<organism evidence="1 2">
    <name type="scientific">Catellatospora coxensis</name>
    <dbReference type="NCBI Taxonomy" id="310354"/>
    <lineage>
        <taxon>Bacteria</taxon>
        <taxon>Bacillati</taxon>
        <taxon>Actinomycetota</taxon>
        <taxon>Actinomycetes</taxon>
        <taxon>Micromonosporales</taxon>
        <taxon>Micromonosporaceae</taxon>
        <taxon>Catellatospora</taxon>
    </lineage>
</organism>
<reference evidence="1 2" key="1">
    <citation type="submission" date="2021-01" db="EMBL/GenBank/DDBJ databases">
        <title>Whole genome shotgun sequence of Catellatospora coxensis NBRC 107359.</title>
        <authorList>
            <person name="Komaki H."/>
            <person name="Tamura T."/>
        </authorList>
    </citation>
    <scope>NUCLEOTIDE SEQUENCE [LARGE SCALE GENOMIC DNA]</scope>
    <source>
        <strain evidence="1 2">NBRC 107359</strain>
    </source>
</reference>
<accession>A0A8J3LAR6</accession>
<evidence type="ECO:0000313" key="2">
    <source>
        <dbReference type="Proteomes" id="UP000630887"/>
    </source>
</evidence>
<evidence type="ECO:0000313" key="1">
    <source>
        <dbReference type="EMBL" id="GIG11616.1"/>
    </source>
</evidence>
<dbReference type="AlphaFoldDB" id="A0A8J3LAR6"/>
<comment type="caution">
    <text evidence="1">The sequence shown here is derived from an EMBL/GenBank/DDBJ whole genome shotgun (WGS) entry which is preliminary data.</text>
</comment>